<proteinExistence type="predicted"/>
<feature type="region of interest" description="Disordered" evidence="1">
    <location>
        <begin position="29"/>
        <end position="48"/>
    </location>
</feature>
<evidence type="ECO:0000256" key="1">
    <source>
        <dbReference type="SAM" id="MobiDB-lite"/>
    </source>
</evidence>
<organism evidence="3 4">
    <name type="scientific">Aphis gossypii</name>
    <name type="common">Cotton aphid</name>
    <dbReference type="NCBI Taxonomy" id="80765"/>
    <lineage>
        <taxon>Eukaryota</taxon>
        <taxon>Metazoa</taxon>
        <taxon>Ecdysozoa</taxon>
        <taxon>Arthropoda</taxon>
        <taxon>Hexapoda</taxon>
        <taxon>Insecta</taxon>
        <taxon>Pterygota</taxon>
        <taxon>Neoptera</taxon>
        <taxon>Paraneoptera</taxon>
        <taxon>Hemiptera</taxon>
        <taxon>Sternorrhyncha</taxon>
        <taxon>Aphidomorpha</taxon>
        <taxon>Aphidoidea</taxon>
        <taxon>Aphididae</taxon>
        <taxon>Aphidini</taxon>
        <taxon>Aphis</taxon>
        <taxon>Aphis</taxon>
    </lineage>
</organism>
<keyword evidence="4" id="KW-1185">Reference proteome</keyword>
<evidence type="ECO:0000256" key="2">
    <source>
        <dbReference type="SAM" id="SignalP"/>
    </source>
</evidence>
<feature type="compositionally biased region" description="Gly residues" evidence="1">
    <location>
        <begin position="36"/>
        <end position="47"/>
    </location>
</feature>
<sequence>MLASRCLLNGFLVIALTMAVLVHNATGTLASKSNDEGGGGGGDGGAIVGSEGTTLLPSLMDQVTDWMDSFKQQASETLDEAGSAASVLSRLRPGTNKQTSELGGNGLRASKKKLPSGDNTLVRLQETKGRTMAAAKKVVDETIHKPETTVSDIRRTIIGDDWDDVGGNRRISSSLDGLFRPWAWRSRRSLRRGPLRRVEKRIEVVVEPRIEVMVPPRRGEEVHPWREKKVHPWREEEVPPRREVDVDQSNEMEFDKWRNMRFILPGSEEEVHPVHTWRQEEVEKRRDIEIPPRRKVDYDKWEEMFDKWRNMMFIPPRSEVVVPPRSEEKVHPWKKEEVLPKSEEEVHPWRKEEVLPMHPRQGIATAIQATA</sequence>
<gene>
    <name evidence="3" type="ORF">APHIGO_LOCUS634</name>
</gene>
<dbReference type="Proteomes" id="UP001154329">
    <property type="component" value="Chromosome 1"/>
</dbReference>
<protein>
    <submittedName>
        <fullName evidence="3">Uncharacterized protein</fullName>
    </submittedName>
</protein>
<reference evidence="3" key="1">
    <citation type="submission" date="2022-02" db="EMBL/GenBank/DDBJ databases">
        <authorList>
            <person name="King R."/>
        </authorList>
    </citation>
    <scope>NUCLEOTIDE SEQUENCE</scope>
</reference>
<dbReference type="AlphaFoldDB" id="A0A9P0INE8"/>
<accession>A0A9P0INE8</accession>
<feature type="signal peptide" evidence="2">
    <location>
        <begin position="1"/>
        <end position="30"/>
    </location>
</feature>
<reference evidence="3" key="2">
    <citation type="submission" date="2022-10" db="EMBL/GenBank/DDBJ databases">
        <authorList>
            <consortium name="ENA_rothamsted_submissions"/>
            <consortium name="culmorum"/>
            <person name="King R."/>
        </authorList>
    </citation>
    <scope>NUCLEOTIDE SEQUENCE</scope>
</reference>
<name>A0A9P0INE8_APHGO</name>
<dbReference type="EMBL" id="OU899034">
    <property type="protein sequence ID" value="CAH1708998.1"/>
    <property type="molecule type" value="Genomic_DNA"/>
</dbReference>
<feature type="chain" id="PRO_5040265114" evidence="2">
    <location>
        <begin position="31"/>
        <end position="371"/>
    </location>
</feature>
<evidence type="ECO:0000313" key="3">
    <source>
        <dbReference type="EMBL" id="CAH1708998.1"/>
    </source>
</evidence>
<evidence type="ECO:0000313" key="4">
    <source>
        <dbReference type="Proteomes" id="UP001154329"/>
    </source>
</evidence>
<keyword evidence="2" id="KW-0732">Signal</keyword>
<feature type="region of interest" description="Disordered" evidence="1">
    <location>
        <begin position="92"/>
        <end position="115"/>
    </location>
</feature>